<evidence type="ECO:0000313" key="3">
    <source>
        <dbReference type="Proteomes" id="UP000018130"/>
    </source>
</evidence>
<feature type="domain" description="Telomere resolvase ResT/TelK catalytic" evidence="1">
    <location>
        <begin position="15"/>
        <end position="156"/>
    </location>
</feature>
<evidence type="ECO:0000259" key="1">
    <source>
        <dbReference type="Pfam" id="PF16684"/>
    </source>
</evidence>
<organism evidence="2 3">
    <name type="scientific">Crocosphaera watsonii WH 0402</name>
    <dbReference type="NCBI Taxonomy" id="1284629"/>
    <lineage>
        <taxon>Bacteria</taxon>
        <taxon>Bacillati</taxon>
        <taxon>Cyanobacteriota</taxon>
        <taxon>Cyanophyceae</taxon>
        <taxon>Oscillatoriophycideae</taxon>
        <taxon>Chroococcales</taxon>
        <taxon>Aphanothecaceae</taxon>
        <taxon>Crocosphaera</taxon>
    </lineage>
</organism>
<dbReference type="EMBL" id="CAQN01000067">
    <property type="protein sequence ID" value="CCQ64873.1"/>
    <property type="molecule type" value="Genomic_DNA"/>
</dbReference>
<comment type="caution">
    <text evidence="2">The sequence shown here is derived from an EMBL/GenBank/DDBJ whole genome shotgun (WGS) entry which is preliminary data.</text>
</comment>
<proteinExistence type="predicted"/>
<reference evidence="2 3" key="2">
    <citation type="submission" date="2013-09" db="EMBL/GenBank/DDBJ databases">
        <title>Whole genome comparison of six Crocosphaera watsonii strains with differing phenotypes.</title>
        <authorList>
            <person name="Bench S.R."/>
            <person name="Heller P."/>
            <person name="Frank I."/>
            <person name="Arciniega M."/>
            <person name="Shilova I.N."/>
            <person name="Zehr J.P."/>
        </authorList>
    </citation>
    <scope>NUCLEOTIDE SEQUENCE [LARGE SCALE GENOMIC DNA]</scope>
    <source>
        <strain evidence="2 3">WH 0402</strain>
    </source>
</reference>
<dbReference type="Proteomes" id="UP000018130">
    <property type="component" value="Unassembled WGS sequence"/>
</dbReference>
<protein>
    <recommendedName>
        <fullName evidence="1">Telomere resolvase ResT/TelK catalytic domain-containing protein</fullName>
    </recommendedName>
</protein>
<dbReference type="InterPro" id="IPR032047">
    <property type="entry name" value="ResT/TelK_cat"/>
</dbReference>
<reference evidence="2 3" key="1">
    <citation type="submission" date="2013-01" db="EMBL/GenBank/DDBJ databases">
        <authorList>
            <person name="Bench S."/>
        </authorList>
    </citation>
    <scope>NUCLEOTIDE SEQUENCE [LARGE SCALE GENOMIC DNA]</scope>
    <source>
        <strain evidence="2 3">WH 0402</strain>
    </source>
</reference>
<dbReference type="AlphaFoldDB" id="T2JGC7"/>
<name>T2JGC7_CROWT</name>
<sequence>MRNQTTEINNQRQDNLQPIHLSTYTQQIQKLLHTPNTEPDQDLKLAIAIASATGRRHTEVLSKGTFTLTNHPYLLHFEGQQKKPSQDETSFDILTILPATEVMSAIESFRTIPVIAHLHGLPSSNTQVKSFNVQVNRMVIKLFQETKIVPVLREKKCFYPSS</sequence>
<dbReference type="Gene3D" id="1.10.443.30">
    <property type="entry name" value="Telomere resolvase"/>
    <property type="match status" value="1"/>
</dbReference>
<gene>
    <name evidence="2" type="ORF">CWATWH0402_4022</name>
</gene>
<dbReference type="Pfam" id="PF16684">
    <property type="entry name" value="ResT-TelK_cat"/>
    <property type="match status" value="1"/>
</dbReference>
<accession>T2JGC7</accession>
<evidence type="ECO:0000313" key="2">
    <source>
        <dbReference type="EMBL" id="CCQ64873.1"/>
    </source>
</evidence>
<dbReference type="InterPro" id="IPR038280">
    <property type="entry name" value="ResT/TelK_cat_sf"/>
</dbReference>